<dbReference type="Pfam" id="PF00089">
    <property type="entry name" value="Trypsin"/>
    <property type="match status" value="1"/>
</dbReference>
<dbReference type="Proteomes" id="UP001059596">
    <property type="component" value="Chromosome 3R"/>
</dbReference>
<proteinExistence type="predicted"/>
<dbReference type="SMART" id="SM00020">
    <property type="entry name" value="Tryp_SPc"/>
    <property type="match status" value="1"/>
</dbReference>
<dbReference type="InterPro" id="IPR018114">
    <property type="entry name" value="TRYPSIN_HIS"/>
</dbReference>
<dbReference type="InterPro" id="IPR001314">
    <property type="entry name" value="Peptidase_S1A"/>
</dbReference>
<keyword evidence="2" id="KW-0720">Serine protease</keyword>
<name>A0A9P9YXI9_9MUSC</name>
<dbReference type="SUPFAM" id="SSF50494">
    <property type="entry name" value="Trypsin-like serine proteases"/>
    <property type="match status" value="1"/>
</dbReference>
<protein>
    <recommendedName>
        <fullName evidence="4">Peptidase S1 domain-containing protein</fullName>
    </recommendedName>
</protein>
<dbReference type="GO" id="GO:0004252">
    <property type="term" value="F:serine-type endopeptidase activity"/>
    <property type="evidence" value="ECO:0007669"/>
    <property type="project" value="InterPro"/>
</dbReference>
<keyword evidence="1" id="KW-1015">Disulfide bond</keyword>
<dbReference type="InterPro" id="IPR033116">
    <property type="entry name" value="TRYPSIN_SER"/>
</dbReference>
<evidence type="ECO:0000313" key="5">
    <source>
        <dbReference type="EMBL" id="KAI8044937.1"/>
    </source>
</evidence>
<dbReference type="OrthoDB" id="6339452at2759"/>
<dbReference type="PRINTS" id="PR00722">
    <property type="entry name" value="CHYMOTRYPSIN"/>
</dbReference>
<reference evidence="5" key="1">
    <citation type="journal article" date="2023" name="Genome Biol. Evol.">
        <title>Long-read-based Genome Assembly of Drosophila gunungcola Reveals Fewer Chemosensory Genes in Flower-breeding Species.</title>
        <authorList>
            <person name="Negi A."/>
            <person name="Liao B.Y."/>
            <person name="Yeh S.D."/>
        </authorList>
    </citation>
    <scope>NUCLEOTIDE SEQUENCE</scope>
    <source>
        <strain evidence="5">Sukarami</strain>
    </source>
</reference>
<evidence type="ECO:0000313" key="6">
    <source>
        <dbReference type="Proteomes" id="UP001059596"/>
    </source>
</evidence>
<dbReference type="InterPro" id="IPR009003">
    <property type="entry name" value="Peptidase_S1_PA"/>
</dbReference>
<evidence type="ECO:0000259" key="4">
    <source>
        <dbReference type="PROSITE" id="PS50240"/>
    </source>
</evidence>
<feature type="domain" description="Peptidase S1" evidence="4">
    <location>
        <begin position="36"/>
        <end position="271"/>
    </location>
</feature>
<dbReference type="InterPro" id="IPR043504">
    <property type="entry name" value="Peptidase_S1_PA_chymotrypsin"/>
</dbReference>
<dbReference type="EMBL" id="JAMKOV010000001">
    <property type="protein sequence ID" value="KAI8044937.1"/>
    <property type="molecule type" value="Genomic_DNA"/>
</dbReference>
<gene>
    <name evidence="5" type="ORF">M5D96_001113</name>
</gene>
<feature type="signal peptide" evidence="3">
    <location>
        <begin position="1"/>
        <end position="22"/>
    </location>
</feature>
<keyword evidence="6" id="KW-1185">Reference proteome</keyword>
<keyword evidence="2" id="KW-0378">Hydrolase</keyword>
<dbReference type="AlphaFoldDB" id="A0A9P9YXI9"/>
<sequence>MQSNEHNISLWILSLLILSVSGLNIWRGEEKRFYYVYGGKLAELNEFRPTAQLGFRQTAMDETTWFCGGVYIAPLAILTAAHCFYSEEGAVNVVRLNDRGNAYEVLETKEHPNFRFPVLYNDIGIVRLRKDLPDTPFVYPACLPFINGGMFDYFTAVGWGQTEATALLQPRELIKVELQNFEDRCPSIYEPSDQLPEGYKNESQLCVGSADHKDTCYGDSGGPLLTNQFEMNCRYQVVGITSVGIACGIPNVPSVYTRVHFFLDWIQKELSEELLQAAISAISHHYHSRHDLSKY</sequence>
<dbReference type="InterPro" id="IPR001254">
    <property type="entry name" value="Trypsin_dom"/>
</dbReference>
<dbReference type="PROSITE" id="PS00134">
    <property type="entry name" value="TRYPSIN_HIS"/>
    <property type="match status" value="1"/>
</dbReference>
<feature type="chain" id="PRO_5040117260" description="Peptidase S1 domain-containing protein" evidence="3">
    <location>
        <begin position="23"/>
        <end position="295"/>
    </location>
</feature>
<dbReference type="PROSITE" id="PS50240">
    <property type="entry name" value="TRYPSIN_DOM"/>
    <property type="match status" value="1"/>
</dbReference>
<keyword evidence="2" id="KW-0645">Protease</keyword>
<dbReference type="PROSITE" id="PS00135">
    <property type="entry name" value="TRYPSIN_SER"/>
    <property type="match status" value="1"/>
</dbReference>
<accession>A0A9P9YXI9</accession>
<dbReference type="CDD" id="cd00190">
    <property type="entry name" value="Tryp_SPc"/>
    <property type="match status" value="1"/>
</dbReference>
<keyword evidence="3" id="KW-0732">Signal</keyword>
<evidence type="ECO:0000256" key="2">
    <source>
        <dbReference type="RuleBase" id="RU363034"/>
    </source>
</evidence>
<evidence type="ECO:0000256" key="3">
    <source>
        <dbReference type="SAM" id="SignalP"/>
    </source>
</evidence>
<organism evidence="5 6">
    <name type="scientific">Drosophila gunungcola</name>
    <name type="common">fruit fly</name>
    <dbReference type="NCBI Taxonomy" id="103775"/>
    <lineage>
        <taxon>Eukaryota</taxon>
        <taxon>Metazoa</taxon>
        <taxon>Ecdysozoa</taxon>
        <taxon>Arthropoda</taxon>
        <taxon>Hexapoda</taxon>
        <taxon>Insecta</taxon>
        <taxon>Pterygota</taxon>
        <taxon>Neoptera</taxon>
        <taxon>Endopterygota</taxon>
        <taxon>Diptera</taxon>
        <taxon>Brachycera</taxon>
        <taxon>Muscomorpha</taxon>
        <taxon>Ephydroidea</taxon>
        <taxon>Drosophilidae</taxon>
        <taxon>Drosophila</taxon>
        <taxon>Sophophora</taxon>
    </lineage>
</organism>
<dbReference type="Gene3D" id="2.40.10.10">
    <property type="entry name" value="Trypsin-like serine proteases"/>
    <property type="match status" value="1"/>
</dbReference>
<dbReference type="PANTHER" id="PTHR24253">
    <property type="entry name" value="TRANSMEMBRANE PROTEASE SERINE"/>
    <property type="match status" value="1"/>
</dbReference>
<dbReference type="PANTHER" id="PTHR24253:SF153">
    <property type="entry name" value="SERINE PROTEASE HEPSIN"/>
    <property type="match status" value="1"/>
</dbReference>
<dbReference type="GO" id="GO:0006508">
    <property type="term" value="P:proteolysis"/>
    <property type="evidence" value="ECO:0007669"/>
    <property type="project" value="UniProtKB-KW"/>
</dbReference>
<comment type="caution">
    <text evidence="5">The sequence shown here is derived from an EMBL/GenBank/DDBJ whole genome shotgun (WGS) entry which is preliminary data.</text>
</comment>
<evidence type="ECO:0000256" key="1">
    <source>
        <dbReference type="ARBA" id="ARBA00023157"/>
    </source>
</evidence>